<dbReference type="Proteomes" id="UP000254802">
    <property type="component" value="Unassembled WGS sequence"/>
</dbReference>
<sequence length="91" mass="10728">MKRIEIDDELYQYIASRTQSIGETASDILRRLLRLPQSPQPFVLVQEHMINELKELVKTPSRATKKNESNAEKTVEKLENILNSEHFYERK</sequence>
<name>A0A378N0D3_MANHA</name>
<dbReference type="InterPro" id="IPR033761">
    <property type="entry name" value="SeqA_N"/>
</dbReference>
<protein>
    <submittedName>
        <fullName evidence="2">Negative modulator of initiation of replication</fullName>
    </submittedName>
</protein>
<reference evidence="2 3" key="1">
    <citation type="submission" date="2018-06" db="EMBL/GenBank/DDBJ databases">
        <authorList>
            <consortium name="Pathogen Informatics"/>
            <person name="Doyle S."/>
        </authorList>
    </citation>
    <scope>NUCLEOTIDE SEQUENCE [LARGE SCALE GENOMIC DNA]</scope>
    <source>
        <strain evidence="2 3">NCTC10638</strain>
    </source>
</reference>
<dbReference type="SUPFAM" id="SSF47598">
    <property type="entry name" value="Ribbon-helix-helix"/>
    <property type="match status" value="1"/>
</dbReference>
<organism evidence="2 3">
    <name type="scientific">Mannheimia haemolytica</name>
    <name type="common">Pasteurella haemolytica</name>
    <dbReference type="NCBI Taxonomy" id="75985"/>
    <lineage>
        <taxon>Bacteria</taxon>
        <taxon>Pseudomonadati</taxon>
        <taxon>Pseudomonadota</taxon>
        <taxon>Gammaproteobacteria</taxon>
        <taxon>Pasteurellales</taxon>
        <taxon>Pasteurellaceae</taxon>
        <taxon>Mannheimia</taxon>
    </lineage>
</organism>
<evidence type="ECO:0000259" key="1">
    <source>
        <dbReference type="Pfam" id="PF17206"/>
    </source>
</evidence>
<dbReference type="EMBL" id="UGPN01000002">
    <property type="protein sequence ID" value="STY61236.1"/>
    <property type="molecule type" value="Genomic_DNA"/>
</dbReference>
<dbReference type="Gene3D" id="1.10.1220.10">
    <property type="entry name" value="Met repressor-like"/>
    <property type="match status" value="1"/>
</dbReference>
<evidence type="ECO:0000313" key="3">
    <source>
        <dbReference type="Proteomes" id="UP000254802"/>
    </source>
</evidence>
<evidence type="ECO:0000313" key="2">
    <source>
        <dbReference type="EMBL" id="STY61236.1"/>
    </source>
</evidence>
<dbReference type="GO" id="GO:0006355">
    <property type="term" value="P:regulation of DNA-templated transcription"/>
    <property type="evidence" value="ECO:0007669"/>
    <property type="project" value="InterPro"/>
</dbReference>
<accession>A0A378N0D3</accession>
<proteinExistence type="predicted"/>
<dbReference type="InterPro" id="IPR010985">
    <property type="entry name" value="Ribbon_hlx_hlx"/>
</dbReference>
<dbReference type="AlphaFoldDB" id="A0A378N0D3"/>
<dbReference type="InterPro" id="IPR013321">
    <property type="entry name" value="Arc_rbn_hlx_hlx"/>
</dbReference>
<dbReference type="Pfam" id="PF17206">
    <property type="entry name" value="SeqA_N"/>
    <property type="match status" value="1"/>
</dbReference>
<feature type="domain" description="Negative modulator of initiation of replication SeqA N-terminal" evidence="1">
    <location>
        <begin position="1"/>
        <end position="36"/>
    </location>
</feature>
<gene>
    <name evidence="2" type="primary">seqA_2</name>
    <name evidence="2" type="ORF">NCTC10638_02445</name>
</gene>